<dbReference type="SUPFAM" id="SSF55229">
    <property type="entry name" value="Cell division protein MinE topological specificity domain"/>
    <property type="match status" value="1"/>
</dbReference>
<comment type="similarity">
    <text evidence="1 4">Belongs to the MinE family.</text>
</comment>
<name>A0A2Z4Y021_9GAMM</name>
<dbReference type="InterPro" id="IPR005527">
    <property type="entry name" value="MinE"/>
</dbReference>
<organism evidence="5 7">
    <name type="scientific">Francisella adeliensis</name>
    <dbReference type="NCBI Taxonomy" id="2007306"/>
    <lineage>
        <taxon>Bacteria</taxon>
        <taxon>Pseudomonadati</taxon>
        <taxon>Pseudomonadota</taxon>
        <taxon>Gammaproteobacteria</taxon>
        <taxon>Thiotrichales</taxon>
        <taxon>Francisellaceae</taxon>
        <taxon>Francisella</taxon>
    </lineage>
</organism>
<evidence type="ECO:0000256" key="2">
    <source>
        <dbReference type="ARBA" id="ARBA00020112"/>
    </source>
</evidence>
<dbReference type="Proteomes" id="UP000681131">
    <property type="component" value="Chromosome"/>
</dbReference>
<sequence length="90" mass="10261">MFAKLFGLDKKQKSASLAKERLQIIVAHQRNELQPKSARISSHLLAELKDEIIEVVKKYVALSEQNIRDIDLKVEDSSKNSTIEVNIPFN</sequence>
<protein>
    <recommendedName>
        <fullName evidence="2 4">Cell division topological specificity factor</fullName>
    </recommendedName>
</protein>
<keyword evidence="4 5" id="KW-0132">Cell division</keyword>
<dbReference type="EMBL" id="CP043424">
    <property type="protein sequence ID" value="QIW12630.1"/>
    <property type="molecule type" value="Genomic_DNA"/>
</dbReference>
<evidence type="ECO:0000313" key="8">
    <source>
        <dbReference type="Proteomes" id="UP000681131"/>
    </source>
</evidence>
<accession>A0A2Z4Y021</accession>
<dbReference type="InterPro" id="IPR036707">
    <property type="entry name" value="MinE_sf"/>
</dbReference>
<evidence type="ECO:0000313" key="5">
    <source>
        <dbReference type="EMBL" id="AXA34384.1"/>
    </source>
</evidence>
<evidence type="ECO:0000313" key="6">
    <source>
        <dbReference type="EMBL" id="QIW12630.1"/>
    </source>
</evidence>
<dbReference type="Gene3D" id="3.30.1070.10">
    <property type="entry name" value="Cell division topological specificity factor MinE"/>
    <property type="match status" value="1"/>
</dbReference>
<evidence type="ECO:0000256" key="4">
    <source>
        <dbReference type="HAMAP-Rule" id="MF_00262"/>
    </source>
</evidence>
<dbReference type="RefSeq" id="WP_112870561.1">
    <property type="nucleotide sequence ID" value="NZ_CP021781.1"/>
</dbReference>
<evidence type="ECO:0000256" key="3">
    <source>
        <dbReference type="ARBA" id="ARBA00025265"/>
    </source>
</evidence>
<evidence type="ECO:0000313" key="7">
    <source>
        <dbReference type="Proteomes" id="UP000251120"/>
    </source>
</evidence>
<dbReference type="NCBIfam" id="TIGR01215">
    <property type="entry name" value="minE"/>
    <property type="match status" value="1"/>
</dbReference>
<evidence type="ECO:0000256" key="1">
    <source>
        <dbReference type="ARBA" id="ARBA00008168"/>
    </source>
</evidence>
<dbReference type="HAMAP" id="MF_00262">
    <property type="entry name" value="MinE"/>
    <property type="match status" value="1"/>
</dbReference>
<keyword evidence="4" id="KW-0131">Cell cycle</keyword>
<dbReference type="GO" id="GO:0051301">
    <property type="term" value="P:cell division"/>
    <property type="evidence" value="ECO:0007669"/>
    <property type="project" value="UniProtKB-KW"/>
</dbReference>
<dbReference type="Pfam" id="PF03776">
    <property type="entry name" value="MinE"/>
    <property type="match status" value="1"/>
</dbReference>
<dbReference type="GO" id="GO:0032955">
    <property type="term" value="P:regulation of division septum assembly"/>
    <property type="evidence" value="ECO:0007669"/>
    <property type="project" value="InterPro"/>
</dbReference>
<dbReference type="NCBIfam" id="NF001422">
    <property type="entry name" value="PRK00296.1"/>
    <property type="match status" value="1"/>
</dbReference>
<gene>
    <name evidence="4 6" type="primary">minE</name>
    <name evidence="5" type="ORF">CDH04_08240</name>
    <name evidence="6" type="ORF">FZC43_08245</name>
</gene>
<reference evidence="5 7" key="1">
    <citation type="submission" date="2017-06" db="EMBL/GenBank/DDBJ databases">
        <title>Complete genome of Francisella adeliensis.</title>
        <authorList>
            <person name="Vallesi A."/>
            <person name="Sjodin A."/>
        </authorList>
    </citation>
    <scope>NUCLEOTIDE SEQUENCE [LARGE SCALE GENOMIC DNA]</scope>
    <source>
        <strain evidence="5 7">FDC440</strain>
    </source>
</reference>
<reference evidence="6 8" key="2">
    <citation type="submission" date="2019-08" db="EMBL/GenBank/DDBJ databases">
        <title>Complete genome sequences of Francisella adeliensis (FSC1325 and FSC1326).</title>
        <authorList>
            <person name="Ohrman C."/>
            <person name="Uneklint I."/>
            <person name="Vallesi A."/>
            <person name="Karlsson L."/>
            <person name="Sjodin A."/>
        </authorList>
    </citation>
    <scope>NUCLEOTIDE SEQUENCE [LARGE SCALE GENOMIC DNA]</scope>
    <source>
        <strain evidence="6 8">FSC1325</strain>
    </source>
</reference>
<proteinExistence type="inferred from homology"/>
<dbReference type="AlphaFoldDB" id="A0A2Z4Y021"/>
<dbReference type="OrthoDB" id="9802655at2"/>
<dbReference type="EMBL" id="CP021781">
    <property type="protein sequence ID" value="AXA34384.1"/>
    <property type="molecule type" value="Genomic_DNA"/>
</dbReference>
<keyword evidence="8" id="KW-1185">Reference proteome</keyword>
<dbReference type="KEGG" id="fad:CDH04_08240"/>
<dbReference type="Proteomes" id="UP000251120">
    <property type="component" value="Chromosome"/>
</dbReference>
<comment type="function">
    <text evidence="3 4">Prevents the cell division inhibition by proteins MinC and MinD at internal division sites while permitting inhibition at polar sites. This ensures cell division at the proper site by restricting the formation of a division septum at the midpoint of the long axis of the cell.</text>
</comment>